<evidence type="ECO:0000313" key="9">
    <source>
        <dbReference type="Proteomes" id="UP000594961"/>
    </source>
</evidence>
<dbReference type="PANTHER" id="PTHR38459:SF1">
    <property type="entry name" value="PROPHAGE BACTOPRENOL-LINKED GLUCOSE TRANSLOCASE HOMOLOG"/>
    <property type="match status" value="1"/>
</dbReference>
<dbReference type="InterPro" id="IPR007267">
    <property type="entry name" value="GtrA_DPMS_TM"/>
</dbReference>
<dbReference type="GO" id="GO:0000271">
    <property type="term" value="P:polysaccharide biosynthetic process"/>
    <property type="evidence" value="ECO:0007669"/>
    <property type="project" value="InterPro"/>
</dbReference>
<dbReference type="Pfam" id="PF04138">
    <property type="entry name" value="GtrA_DPMS_TM"/>
    <property type="match status" value="1"/>
</dbReference>
<feature type="transmembrane region" description="Helical" evidence="6">
    <location>
        <begin position="89"/>
        <end position="114"/>
    </location>
</feature>
<keyword evidence="3 6" id="KW-0812">Transmembrane</keyword>
<evidence type="ECO:0000256" key="2">
    <source>
        <dbReference type="ARBA" id="ARBA00009399"/>
    </source>
</evidence>
<dbReference type="InterPro" id="IPR051401">
    <property type="entry name" value="GtrA_CellWall_Glycosyl"/>
</dbReference>
<dbReference type="Proteomes" id="UP000594961">
    <property type="component" value="Chromosome"/>
</dbReference>
<feature type="transmembrane region" description="Helical" evidence="6">
    <location>
        <begin position="56"/>
        <end position="77"/>
    </location>
</feature>
<evidence type="ECO:0000256" key="4">
    <source>
        <dbReference type="ARBA" id="ARBA00022989"/>
    </source>
</evidence>
<evidence type="ECO:0000259" key="7">
    <source>
        <dbReference type="Pfam" id="PF04138"/>
    </source>
</evidence>
<gene>
    <name evidence="8" type="ORF">INS90_08350</name>
</gene>
<dbReference type="EMBL" id="CP063212">
    <property type="protein sequence ID" value="QOR47264.1"/>
    <property type="molecule type" value="Genomic_DNA"/>
</dbReference>
<protein>
    <submittedName>
        <fullName evidence="8">GtrA family protein</fullName>
    </submittedName>
</protein>
<dbReference type="PANTHER" id="PTHR38459">
    <property type="entry name" value="PROPHAGE BACTOPRENOL-LINKED GLUCOSE TRANSLOCASE HOMOLOG"/>
    <property type="match status" value="1"/>
</dbReference>
<feature type="domain" description="GtrA/DPMS transmembrane" evidence="7">
    <location>
        <begin position="23"/>
        <end position="149"/>
    </location>
</feature>
<evidence type="ECO:0000313" key="8">
    <source>
        <dbReference type="EMBL" id="QOR47264.1"/>
    </source>
</evidence>
<organism evidence="8 9">
    <name type="scientific">Trueperella pecoris</name>
    <dbReference type="NCBI Taxonomy" id="2733571"/>
    <lineage>
        <taxon>Bacteria</taxon>
        <taxon>Bacillati</taxon>
        <taxon>Actinomycetota</taxon>
        <taxon>Actinomycetes</taxon>
        <taxon>Actinomycetales</taxon>
        <taxon>Actinomycetaceae</taxon>
        <taxon>Trueperella</taxon>
    </lineage>
</organism>
<keyword evidence="5 6" id="KW-0472">Membrane</keyword>
<feature type="transmembrane region" description="Helical" evidence="6">
    <location>
        <begin position="126"/>
        <end position="143"/>
    </location>
</feature>
<proteinExistence type="inferred from homology"/>
<accession>A0A7M1R0M0</accession>
<reference evidence="8 9" key="1">
    <citation type="submission" date="2020-10" db="EMBL/GenBank/DDBJ databases">
        <title>Trueperella pecoris sp. nov. isolated from bovine and porcine specimens.</title>
        <authorList>
            <person name="Schoenecker L."/>
            <person name="Schnydrig P."/>
            <person name="Brodard I."/>
            <person name="Thomann A."/>
            <person name="Hemphill A."/>
            <person name="Rodriguez-Campos S."/>
            <person name="Perreten V."/>
            <person name="Jores J."/>
            <person name="Kittl S."/>
        </authorList>
    </citation>
    <scope>NUCLEOTIDE SEQUENCE [LARGE SCALE GENOMIC DNA]</scope>
    <source>
        <strain evidence="8 9">19OD0592</strain>
    </source>
</reference>
<evidence type="ECO:0000256" key="5">
    <source>
        <dbReference type="ARBA" id="ARBA00023136"/>
    </source>
</evidence>
<evidence type="ECO:0000256" key="1">
    <source>
        <dbReference type="ARBA" id="ARBA00004141"/>
    </source>
</evidence>
<comment type="subcellular location">
    <subcellularLocation>
        <location evidence="1">Membrane</location>
        <topology evidence="1">Multi-pass membrane protein</topology>
    </subcellularLocation>
</comment>
<comment type="similarity">
    <text evidence="2">Belongs to the GtrA family.</text>
</comment>
<dbReference type="AlphaFoldDB" id="A0A7M1R0M0"/>
<keyword evidence="4 6" id="KW-1133">Transmembrane helix</keyword>
<name>A0A7M1R0M0_9ACTO</name>
<dbReference type="GO" id="GO:0005886">
    <property type="term" value="C:plasma membrane"/>
    <property type="evidence" value="ECO:0007669"/>
    <property type="project" value="TreeGrafter"/>
</dbReference>
<sequence length="156" mass="17247">MHGVIERLLRGQTFRQWLVEFLQFCTVGLGSYIVDVGLFNLLAYSGVVTLPGDGPMVAKTLSVVVSIIFSWVVNRLWTFRNKSDKSKRAEFVLFLAINVGGLLIALGCLGFSRFVLGFDSQLADNVAANVVGLVLGTAFRYVCYRYLVFTKIPDAV</sequence>
<evidence type="ECO:0000256" key="6">
    <source>
        <dbReference type="SAM" id="Phobius"/>
    </source>
</evidence>
<dbReference type="RefSeq" id="WP_197552315.1">
    <property type="nucleotide sequence ID" value="NZ_CP063212.1"/>
</dbReference>
<evidence type="ECO:0000256" key="3">
    <source>
        <dbReference type="ARBA" id="ARBA00022692"/>
    </source>
</evidence>
<feature type="transmembrane region" description="Helical" evidence="6">
    <location>
        <begin position="21"/>
        <end position="44"/>
    </location>
</feature>